<dbReference type="Proteomes" id="UP001163321">
    <property type="component" value="Chromosome 13"/>
</dbReference>
<keyword evidence="2" id="KW-1185">Reference proteome</keyword>
<name>A0ACC0WGP7_9STRA</name>
<gene>
    <name evidence="1" type="ORF">PsorP6_012676</name>
</gene>
<protein>
    <submittedName>
        <fullName evidence="1">Uncharacterized protein</fullName>
    </submittedName>
</protein>
<reference evidence="1 2" key="1">
    <citation type="journal article" date="2022" name="bioRxiv">
        <title>The genome of the oomycete Peronosclerospora sorghi, a cosmopolitan pathogen of maize and sorghum, is inflated with dispersed pseudogenes.</title>
        <authorList>
            <person name="Fletcher K."/>
            <person name="Martin F."/>
            <person name="Isakeit T."/>
            <person name="Cavanaugh K."/>
            <person name="Magill C."/>
            <person name="Michelmore R."/>
        </authorList>
    </citation>
    <scope>NUCLEOTIDE SEQUENCE [LARGE SCALE GENOMIC DNA]</scope>
    <source>
        <strain evidence="1">P6</strain>
    </source>
</reference>
<evidence type="ECO:0000313" key="1">
    <source>
        <dbReference type="EMBL" id="KAI9917562.1"/>
    </source>
</evidence>
<dbReference type="EMBL" id="CM047592">
    <property type="protein sequence ID" value="KAI9917562.1"/>
    <property type="molecule type" value="Genomic_DNA"/>
</dbReference>
<accession>A0ACC0WGP7</accession>
<evidence type="ECO:0000313" key="2">
    <source>
        <dbReference type="Proteomes" id="UP001163321"/>
    </source>
</evidence>
<organism evidence="1 2">
    <name type="scientific">Peronosclerospora sorghi</name>
    <dbReference type="NCBI Taxonomy" id="230839"/>
    <lineage>
        <taxon>Eukaryota</taxon>
        <taxon>Sar</taxon>
        <taxon>Stramenopiles</taxon>
        <taxon>Oomycota</taxon>
        <taxon>Peronosporomycetes</taxon>
        <taxon>Peronosporales</taxon>
        <taxon>Peronosporaceae</taxon>
        <taxon>Peronosclerospora</taxon>
    </lineage>
</organism>
<comment type="caution">
    <text evidence="1">The sequence shown here is derived from an EMBL/GenBank/DDBJ whole genome shotgun (WGS) entry which is preliminary data.</text>
</comment>
<sequence>MAAQAAPEALSEDTFDHRTSAGVWVIKFFAPWCSHCKKLAPTLDELSEAEGLEDANVHVANVECTTEKSLCERFSVGSYPTLKVVADGKSYDYIGRRDVPSMVAFATDGYKREFGDAVLSYAEFLEQLNAAAAEQL</sequence>
<proteinExistence type="predicted"/>